<keyword evidence="2" id="KW-1185">Reference proteome</keyword>
<evidence type="ECO:0000313" key="1">
    <source>
        <dbReference type="EMBL" id="GFY08726.1"/>
    </source>
</evidence>
<organism evidence="1 2">
    <name type="scientific">Trichonephila clavipes</name>
    <name type="common">Golden silk orbweaver</name>
    <name type="synonym">Nephila clavipes</name>
    <dbReference type="NCBI Taxonomy" id="2585209"/>
    <lineage>
        <taxon>Eukaryota</taxon>
        <taxon>Metazoa</taxon>
        <taxon>Ecdysozoa</taxon>
        <taxon>Arthropoda</taxon>
        <taxon>Chelicerata</taxon>
        <taxon>Arachnida</taxon>
        <taxon>Araneae</taxon>
        <taxon>Araneomorphae</taxon>
        <taxon>Entelegynae</taxon>
        <taxon>Araneoidea</taxon>
        <taxon>Nephilidae</taxon>
        <taxon>Trichonephila</taxon>
    </lineage>
</organism>
<accession>A0A8X6S911</accession>
<dbReference type="EMBL" id="BMAU01021283">
    <property type="protein sequence ID" value="GFY08726.1"/>
    <property type="molecule type" value="Genomic_DNA"/>
</dbReference>
<evidence type="ECO:0000313" key="2">
    <source>
        <dbReference type="Proteomes" id="UP000887159"/>
    </source>
</evidence>
<dbReference type="AlphaFoldDB" id="A0A8X6S911"/>
<sequence>MLHIKKYERSSGHGSLVVKATDSWLVYYEFEPSTAEDPPCRVAMHIKSVVDQSLSVGKRCALCRDLKRPPAGVVVKRVCATLVVDLVT</sequence>
<reference evidence="1" key="1">
    <citation type="submission" date="2020-08" db="EMBL/GenBank/DDBJ databases">
        <title>Multicomponent nature underlies the extraordinary mechanical properties of spider dragline silk.</title>
        <authorList>
            <person name="Kono N."/>
            <person name="Nakamura H."/>
            <person name="Mori M."/>
            <person name="Yoshida Y."/>
            <person name="Ohtoshi R."/>
            <person name="Malay A.D."/>
            <person name="Moran D.A.P."/>
            <person name="Tomita M."/>
            <person name="Numata K."/>
            <person name="Arakawa K."/>
        </authorList>
    </citation>
    <scope>NUCLEOTIDE SEQUENCE</scope>
</reference>
<gene>
    <name evidence="1" type="ORF">TNCV_5006391</name>
</gene>
<comment type="caution">
    <text evidence="1">The sequence shown here is derived from an EMBL/GenBank/DDBJ whole genome shotgun (WGS) entry which is preliminary data.</text>
</comment>
<protein>
    <submittedName>
        <fullName evidence="1">Uncharacterized protein</fullName>
    </submittedName>
</protein>
<proteinExistence type="predicted"/>
<name>A0A8X6S911_TRICX</name>
<dbReference type="Proteomes" id="UP000887159">
    <property type="component" value="Unassembled WGS sequence"/>
</dbReference>